<protein>
    <submittedName>
        <fullName evidence="1">Uncharacterized protein</fullName>
    </submittedName>
</protein>
<dbReference type="AlphaFoldDB" id="A0A086JJ98"/>
<sequence>MLSGGFGCEKARNVAVLRHGKDARTKVSLVPRSWFFSFRISACFLEDLFRSPSSAGPSSQRLRFHSSRSSGTSALFSAKRLRAFFRLCVLVSLPGTPRERARKEKRTRLPLSFPSLSMGVLGAFSSPQISKDWRLTSPQLKEDIRTSVYAQAAA</sequence>
<dbReference type="Proteomes" id="UP000028837">
    <property type="component" value="Unassembled WGS sequence"/>
</dbReference>
<organism evidence="1 2">
    <name type="scientific">Toxoplasma gondii GAB2-2007-GAL-DOM2</name>
    <dbReference type="NCBI Taxonomy" id="1130820"/>
    <lineage>
        <taxon>Eukaryota</taxon>
        <taxon>Sar</taxon>
        <taxon>Alveolata</taxon>
        <taxon>Apicomplexa</taxon>
        <taxon>Conoidasida</taxon>
        <taxon>Coccidia</taxon>
        <taxon>Eucoccidiorida</taxon>
        <taxon>Eimeriorina</taxon>
        <taxon>Sarcocystidae</taxon>
        <taxon>Toxoplasma</taxon>
    </lineage>
</organism>
<comment type="caution">
    <text evidence="1">The sequence shown here is derived from an EMBL/GenBank/DDBJ whole genome shotgun (WGS) entry which is preliminary data.</text>
</comment>
<accession>A0A086JJ98</accession>
<name>A0A086JJ98_TOXGO</name>
<gene>
    <name evidence="1" type="ORF">TGDOM2_304690</name>
</gene>
<evidence type="ECO:0000313" key="2">
    <source>
        <dbReference type="Proteomes" id="UP000028837"/>
    </source>
</evidence>
<dbReference type="EMBL" id="AHZU02001450">
    <property type="protein sequence ID" value="KFG32216.1"/>
    <property type="molecule type" value="Genomic_DNA"/>
</dbReference>
<evidence type="ECO:0000313" key="1">
    <source>
        <dbReference type="EMBL" id="KFG32216.1"/>
    </source>
</evidence>
<reference evidence="1 2" key="1">
    <citation type="submission" date="2014-02" db="EMBL/GenBank/DDBJ databases">
        <authorList>
            <person name="Sibley D."/>
            <person name="Venepally P."/>
            <person name="Karamycheva S."/>
            <person name="Hadjithomas M."/>
            <person name="Khan A."/>
            <person name="Brunk B."/>
            <person name="Roos D."/>
            <person name="Caler E."/>
            <person name="Lorenzi H."/>
        </authorList>
    </citation>
    <scope>NUCLEOTIDE SEQUENCE [LARGE SCALE GENOMIC DNA]</scope>
    <source>
        <strain evidence="1 2">GAB2-2007-GAL-DOM2</strain>
    </source>
</reference>
<feature type="non-terminal residue" evidence="1">
    <location>
        <position position="154"/>
    </location>
</feature>
<dbReference type="VEuPathDB" id="ToxoDB:TGDOM2_304690"/>
<proteinExistence type="predicted"/>